<dbReference type="EMBL" id="SDGZ01000015">
    <property type="protein sequence ID" value="TYC48960.1"/>
    <property type="molecule type" value="Genomic_DNA"/>
</dbReference>
<evidence type="ECO:0000313" key="2">
    <source>
        <dbReference type="EMBL" id="TYC48960.1"/>
    </source>
</evidence>
<keyword evidence="1" id="KW-1133">Transmembrane helix</keyword>
<keyword evidence="3" id="KW-1185">Reference proteome</keyword>
<gene>
    <name evidence="2" type="ORF">ESZ50_06825</name>
</gene>
<evidence type="ECO:0000256" key="1">
    <source>
        <dbReference type="SAM" id="Phobius"/>
    </source>
</evidence>
<sequence>MNEQALNDLTLAHRSAWVRLVKTDQRAMQTWSVTVSYDQKDFLSQLGRQNVTWKVYSNKLMDEPVYVFNGMIDLMVDQSDLQVRDEITFTMPNQSFKPLDLIVSIKDQTGRELSAKQAQVVPNKPINLGQIQHQSFSLQHHYWNVIKPRNQRRSEMIWQGEGLVRNAQITVLGMRDQILTQGQEYDWRSSFIWPDLKGESLQGNVQIQSSTGINRLDTSKPGQYQIEGQILSPDGRIRATRLAYVEIMPRIISSEADSQAVLTREQFSKSNEMVISEQAVRFDQVGQQLVTQEIERPQITQVTETQEIERPQITQVTETQEIERPQITQVTETQEIAQSQIRQITETQEIAQSQIIQVTETQEIERPQIGQITGTQEIERPQTRQITGTQEIAQSQIIQATGTQEIAQSQIPRITEAREIVQPQTPQATGTQGIAQPQIAQVIENQEMMVTQSMKAVEGTQESVVVLLERKREIVFDEQKARSLSGKDLHKADNRGVVYKYKEERIKDNLSSTEAVNEKLISDKNIRQLPATDFVTVAQLSYLGMCLVLGALICGYKEK</sequence>
<reference evidence="2 3" key="1">
    <citation type="submission" date="2019-01" db="EMBL/GenBank/DDBJ databases">
        <title>Weissella sp. nov., a novel lactic acid bacterium isolated from animal feces.</title>
        <authorList>
            <person name="Wang L.-T."/>
        </authorList>
    </citation>
    <scope>NUCLEOTIDE SEQUENCE [LARGE SCALE GENOMIC DNA]</scope>
    <source>
        <strain evidence="2 3">8H-2</strain>
    </source>
</reference>
<evidence type="ECO:0000313" key="3">
    <source>
        <dbReference type="Proteomes" id="UP000371977"/>
    </source>
</evidence>
<organism evidence="2 3">
    <name type="scientific">Weissella muntiaci</name>
    <dbReference type="NCBI Taxonomy" id="2508881"/>
    <lineage>
        <taxon>Bacteria</taxon>
        <taxon>Bacillati</taxon>
        <taxon>Bacillota</taxon>
        <taxon>Bacilli</taxon>
        <taxon>Lactobacillales</taxon>
        <taxon>Lactobacillaceae</taxon>
        <taxon>Weissella</taxon>
    </lineage>
</organism>
<accession>A0A6C2C4R6</accession>
<comment type="caution">
    <text evidence="2">The sequence shown here is derived from an EMBL/GenBank/DDBJ whole genome shotgun (WGS) entry which is preliminary data.</text>
</comment>
<dbReference type="RefSeq" id="WP_148622822.1">
    <property type="nucleotide sequence ID" value="NZ_SDGZ01000015.1"/>
</dbReference>
<proteinExistence type="predicted"/>
<protein>
    <submittedName>
        <fullName evidence="2">Uncharacterized protein</fullName>
    </submittedName>
</protein>
<feature type="transmembrane region" description="Helical" evidence="1">
    <location>
        <begin position="534"/>
        <end position="556"/>
    </location>
</feature>
<keyword evidence="1" id="KW-0472">Membrane</keyword>
<name>A0A6C2C4R6_9LACO</name>
<dbReference type="Proteomes" id="UP000371977">
    <property type="component" value="Unassembled WGS sequence"/>
</dbReference>
<dbReference type="AlphaFoldDB" id="A0A6C2C4R6"/>
<keyword evidence="1" id="KW-0812">Transmembrane</keyword>